<dbReference type="NCBIfam" id="NF033105">
    <property type="entry name" value="bla_subclass_B3"/>
    <property type="match status" value="1"/>
</dbReference>
<dbReference type="Proteomes" id="UP000290218">
    <property type="component" value="Unassembled WGS sequence"/>
</dbReference>
<evidence type="ECO:0000256" key="1">
    <source>
        <dbReference type="SAM" id="SignalP"/>
    </source>
</evidence>
<dbReference type="SMART" id="SM00849">
    <property type="entry name" value="Lactamase_B"/>
    <property type="match status" value="1"/>
</dbReference>
<dbReference type="Gene3D" id="3.60.15.10">
    <property type="entry name" value="Ribonuclease Z/Hydroxyacylglutathione hydrolase-like"/>
    <property type="match status" value="1"/>
</dbReference>
<gene>
    <name evidence="3" type="primary">bla</name>
    <name evidence="3" type="ORF">ESB00_17590</name>
</gene>
<protein>
    <submittedName>
        <fullName evidence="3">Subclass B3 metallo-beta-lactamase</fullName>
    </submittedName>
</protein>
<dbReference type="PANTHER" id="PTHR42951:SF17">
    <property type="entry name" value="METALLO-BETA-LACTAMASE DOMAIN-CONTAINING PROTEIN"/>
    <property type="match status" value="1"/>
</dbReference>
<dbReference type="InterPro" id="IPR001279">
    <property type="entry name" value="Metallo-B-lactamas"/>
</dbReference>
<feature type="domain" description="Metallo-beta-lactamase" evidence="2">
    <location>
        <begin position="83"/>
        <end position="274"/>
    </location>
</feature>
<accession>A0A4V1M622</accession>
<dbReference type="NCBIfam" id="NF012229">
    <property type="entry name" value="bla_class_B_core"/>
    <property type="match status" value="1"/>
</dbReference>
<evidence type="ECO:0000313" key="3">
    <source>
        <dbReference type="EMBL" id="RXK53506.1"/>
    </source>
</evidence>
<organism evidence="3 4">
    <name type="scientific">Oleiharenicola lentus</name>
    <dbReference type="NCBI Taxonomy" id="2508720"/>
    <lineage>
        <taxon>Bacteria</taxon>
        <taxon>Pseudomonadati</taxon>
        <taxon>Verrucomicrobiota</taxon>
        <taxon>Opitutia</taxon>
        <taxon>Opitutales</taxon>
        <taxon>Opitutaceae</taxon>
        <taxon>Oleiharenicola</taxon>
    </lineage>
</organism>
<keyword evidence="1" id="KW-0732">Signal</keyword>
<dbReference type="Pfam" id="PF00753">
    <property type="entry name" value="Lactamase_B"/>
    <property type="match status" value="1"/>
</dbReference>
<name>A0A4V1M622_9BACT</name>
<dbReference type="OrthoDB" id="9802248at2"/>
<dbReference type="AlphaFoldDB" id="A0A4V1M622"/>
<comment type="caution">
    <text evidence="3">The sequence shown here is derived from an EMBL/GenBank/DDBJ whole genome shotgun (WGS) entry which is preliminary data.</text>
</comment>
<evidence type="ECO:0000313" key="4">
    <source>
        <dbReference type="Proteomes" id="UP000290218"/>
    </source>
</evidence>
<dbReference type="PANTHER" id="PTHR42951">
    <property type="entry name" value="METALLO-BETA-LACTAMASE DOMAIN-CONTAINING"/>
    <property type="match status" value="1"/>
</dbReference>
<dbReference type="SUPFAM" id="SSF56281">
    <property type="entry name" value="Metallo-hydrolase/oxidoreductase"/>
    <property type="match status" value="1"/>
</dbReference>
<feature type="signal peptide" evidence="1">
    <location>
        <begin position="1"/>
        <end position="41"/>
    </location>
</feature>
<dbReference type="EMBL" id="SDHX01000002">
    <property type="protein sequence ID" value="RXK53506.1"/>
    <property type="molecule type" value="Genomic_DNA"/>
</dbReference>
<dbReference type="InterPro" id="IPR050855">
    <property type="entry name" value="NDM-1-like"/>
</dbReference>
<evidence type="ECO:0000259" key="2">
    <source>
        <dbReference type="SMART" id="SM00849"/>
    </source>
</evidence>
<feature type="chain" id="PRO_5021015215" evidence="1">
    <location>
        <begin position="42"/>
        <end position="326"/>
    </location>
</feature>
<reference evidence="3 4" key="1">
    <citation type="submission" date="2019-01" db="EMBL/GenBank/DDBJ databases">
        <title>Lacunisphaera sp. strain TWA-58.</title>
        <authorList>
            <person name="Chen W.-M."/>
        </authorList>
    </citation>
    <scope>NUCLEOTIDE SEQUENCE [LARGE SCALE GENOMIC DNA]</scope>
    <source>
        <strain evidence="3 4">TWA-58</strain>
    </source>
</reference>
<dbReference type="InterPro" id="IPR036866">
    <property type="entry name" value="RibonucZ/Hydroxyglut_hydro"/>
</dbReference>
<proteinExistence type="predicted"/>
<keyword evidence="4" id="KW-1185">Reference proteome</keyword>
<sequence>MVRAGWNLLPAGQRFSLDACMRAPRFALLLAGFWLPASAEAAPVPALSATPTRSWVTQLFDSWRAPVPPRHLGGNLYYVGASGVSAWLFSTPEGHILLDTGFADTVPIIRRSVEQLGFKLTDIKLILSSHAHIDHTGGHAAMKRLTGAQVLASAADARTLESGGADDFLTWPKDTLLYQPVKVDRIIADGEEVTLGGTTLTAHLTPGHTRGATTWTMSLTDAGKAYRVVFFSSASINDGTRLLGNPHYPEIVADLEGSFARFKSLPCDIFFAPHGGQFAMADKFARHDRGDGIAAFVDPEGWKQLVAGAEKTFREILARENTLQKP</sequence>